<organism evidence="1 2">
    <name type="scientific">Saccharolobus shibatae (strain ATCC 51178 / DSM 5389 / JCM 8931 / NBRC 15437 / B12)</name>
    <name type="common">Sulfolobus shibatae</name>
    <dbReference type="NCBI Taxonomy" id="523848"/>
    <lineage>
        <taxon>Archaea</taxon>
        <taxon>Thermoproteota</taxon>
        <taxon>Thermoprotei</taxon>
        <taxon>Sulfolobales</taxon>
        <taxon>Sulfolobaceae</taxon>
        <taxon>Saccharolobus</taxon>
    </lineage>
</organism>
<dbReference type="EMBL" id="CP077717">
    <property type="protein sequence ID" value="QXJ28807.1"/>
    <property type="molecule type" value="Genomic_DNA"/>
</dbReference>
<gene>
    <name evidence="1" type="ORF">J5U23_01676</name>
</gene>
<proteinExistence type="predicted"/>
<dbReference type="RefSeq" id="WP_218257791.1">
    <property type="nucleotide sequence ID" value="NZ_CP077717.1"/>
</dbReference>
<name>A0A8F5BP10_SACSH</name>
<dbReference type="Proteomes" id="UP000694018">
    <property type="component" value="Chromosome"/>
</dbReference>
<accession>A0A8F5BP10</accession>
<reference evidence="1" key="1">
    <citation type="journal article" date="2021" name="Environ. Microbiol.">
        <title>New insights into the diversity and evolution of the archaeal mobilome from three complete genomes of Saccharolobus shibatae.</title>
        <authorList>
            <person name="Medvedeva S."/>
            <person name="Brandt D."/>
            <person name="Cvirkaite-Krupovic V."/>
            <person name="Liu Y."/>
            <person name="Severinov K."/>
            <person name="Ishino S."/>
            <person name="Ishino Y."/>
            <person name="Prangishvili D."/>
            <person name="Kalinowski J."/>
            <person name="Krupovic M."/>
        </authorList>
    </citation>
    <scope>NUCLEOTIDE SEQUENCE</scope>
    <source>
        <strain evidence="1">B12</strain>
    </source>
</reference>
<evidence type="ECO:0000313" key="1">
    <source>
        <dbReference type="EMBL" id="QXJ28807.1"/>
    </source>
</evidence>
<dbReference type="InterPro" id="IPR048642">
    <property type="entry name" value="Csa5_I-A"/>
</dbReference>
<dbReference type="GeneID" id="65563228"/>
<dbReference type="KEGG" id="sshi:J5U23_01676"/>
<sequence length="162" mass="18557">MEVSEPVAETISKRFWALIKMLRFYVVLRRFGYIDPLIYSIDPKQIKDVLSEALREFVSYTSSSSSRSIVINDDPKNPVTTQAPCLVVAKREEIPQNFPNIYRYTIYKIDKSSEYCISPLVVNDKYATLITPNESIIKEFFDKLDSNIQYARVLASLAVGGE</sequence>
<dbReference type="AlphaFoldDB" id="A0A8F5BP10"/>
<dbReference type="Pfam" id="PF21681">
    <property type="entry name" value="Csa5_I-A"/>
    <property type="match status" value="1"/>
</dbReference>
<protein>
    <submittedName>
        <fullName evidence="1">CRISPR-associated protein, Csa5 family</fullName>
    </submittedName>
</protein>
<evidence type="ECO:0000313" key="2">
    <source>
        <dbReference type="Proteomes" id="UP000694018"/>
    </source>
</evidence>
<dbReference type="OrthoDB" id="41039at2157"/>